<name>A0ABX1Y7U0_9BACL</name>
<keyword evidence="7" id="KW-0315">Glutamine amidotransferase</keyword>
<gene>
    <name evidence="11" type="ORF">GC098_37565</name>
</gene>
<evidence type="ECO:0000256" key="1">
    <source>
        <dbReference type="ARBA" id="ARBA00005171"/>
    </source>
</evidence>
<dbReference type="EMBL" id="WHOA01000252">
    <property type="protein sequence ID" value="NOU77007.1"/>
    <property type="molecule type" value="Genomic_DNA"/>
</dbReference>
<dbReference type="PANTHER" id="PTHR11550:SF0">
    <property type="entry name" value="CTP SYNTHASE-RELATED"/>
    <property type="match status" value="1"/>
</dbReference>
<comment type="catalytic activity">
    <reaction evidence="9">
        <text>UTP + L-glutamine + ATP + H2O = CTP + L-glutamate + ADP + phosphate + 2 H(+)</text>
        <dbReference type="Rhea" id="RHEA:26426"/>
        <dbReference type="ChEBI" id="CHEBI:15377"/>
        <dbReference type="ChEBI" id="CHEBI:15378"/>
        <dbReference type="ChEBI" id="CHEBI:29985"/>
        <dbReference type="ChEBI" id="CHEBI:30616"/>
        <dbReference type="ChEBI" id="CHEBI:37563"/>
        <dbReference type="ChEBI" id="CHEBI:43474"/>
        <dbReference type="ChEBI" id="CHEBI:46398"/>
        <dbReference type="ChEBI" id="CHEBI:58359"/>
        <dbReference type="ChEBI" id="CHEBI:456216"/>
        <dbReference type="EC" id="6.3.4.2"/>
    </reaction>
</comment>
<comment type="pathway">
    <text evidence="1">Pyrimidine metabolism; CTP biosynthesis via de novo pathway; CTP from UDP: step 2/2.</text>
</comment>
<feature type="domain" description="Glutamine amidotransferase" evidence="10">
    <location>
        <begin position="20"/>
        <end position="223"/>
    </location>
</feature>
<comment type="similarity">
    <text evidence="2">Belongs to the CTP synthase family.</text>
</comment>
<sequence length="232" mass="26205">MKIGIVGDFRPEYPSQIATNDALLHSFRKLGVFIEYEWIPTATIIKQLNTIKETFQGFWIGPGFPDSVDGVLSIIQFARENNIPLLGTCGGFQYIIMEYARNKMMLENAGHEERDPHANQIVISKLACSLVGQKGEVIVKKPSRIYDIYQVENVIEQFRCNYGLSSEYEKQIHEAGLRIVGTDYIGNPRIIELPEHKFFIGTLFVPQLSSTSNSTHCIVDSFISTVLSQPED</sequence>
<accession>A0ABX1Y7U0</accession>
<reference evidence="11 12" key="1">
    <citation type="submission" date="2019-10" db="EMBL/GenBank/DDBJ databases">
        <title>Description of Paenibacillus terrestris sp. nov.</title>
        <authorList>
            <person name="Carlier A."/>
            <person name="Qi S."/>
        </authorList>
    </citation>
    <scope>NUCLEOTIDE SEQUENCE [LARGE SCALE GENOMIC DNA]</scope>
    <source>
        <strain evidence="11 12">LMG 31458</strain>
    </source>
</reference>
<dbReference type="PANTHER" id="PTHR11550">
    <property type="entry name" value="CTP SYNTHASE"/>
    <property type="match status" value="1"/>
</dbReference>
<dbReference type="Pfam" id="PF00117">
    <property type="entry name" value="GATase"/>
    <property type="match status" value="1"/>
</dbReference>
<keyword evidence="8" id="KW-0665">Pyrimidine biosynthesis</keyword>
<evidence type="ECO:0000256" key="7">
    <source>
        <dbReference type="ARBA" id="ARBA00022962"/>
    </source>
</evidence>
<proteinExistence type="inferred from homology"/>
<evidence type="ECO:0000313" key="12">
    <source>
        <dbReference type="Proteomes" id="UP000616779"/>
    </source>
</evidence>
<dbReference type="InterPro" id="IPR029062">
    <property type="entry name" value="Class_I_gatase-like"/>
</dbReference>
<evidence type="ECO:0000256" key="5">
    <source>
        <dbReference type="ARBA" id="ARBA00022741"/>
    </source>
</evidence>
<dbReference type="InterPro" id="IPR017926">
    <property type="entry name" value="GATASE"/>
</dbReference>
<evidence type="ECO:0000256" key="3">
    <source>
        <dbReference type="ARBA" id="ARBA00012291"/>
    </source>
</evidence>
<evidence type="ECO:0000259" key="10">
    <source>
        <dbReference type="Pfam" id="PF00117"/>
    </source>
</evidence>
<dbReference type="Proteomes" id="UP000616779">
    <property type="component" value="Unassembled WGS sequence"/>
</dbReference>
<dbReference type="PROSITE" id="PS51273">
    <property type="entry name" value="GATASE_TYPE_1"/>
    <property type="match status" value="1"/>
</dbReference>
<dbReference type="InterPro" id="IPR004468">
    <property type="entry name" value="CTP_synthase"/>
</dbReference>
<evidence type="ECO:0000256" key="4">
    <source>
        <dbReference type="ARBA" id="ARBA00022598"/>
    </source>
</evidence>
<comment type="caution">
    <text evidence="11">The sequence shown here is derived from an EMBL/GenBank/DDBJ whole genome shotgun (WGS) entry which is preliminary data.</text>
</comment>
<evidence type="ECO:0000256" key="8">
    <source>
        <dbReference type="ARBA" id="ARBA00022975"/>
    </source>
</evidence>
<keyword evidence="6" id="KW-0067">ATP-binding</keyword>
<keyword evidence="5" id="KW-0547">Nucleotide-binding</keyword>
<dbReference type="Gene3D" id="3.40.50.880">
    <property type="match status" value="1"/>
</dbReference>
<dbReference type="RefSeq" id="WP_171649543.1">
    <property type="nucleotide sequence ID" value="NZ_WHOA01000252.1"/>
</dbReference>
<organism evidence="11 12">
    <name type="scientific">Paenibacillus phytorum</name>
    <dbReference type="NCBI Taxonomy" id="2654977"/>
    <lineage>
        <taxon>Bacteria</taxon>
        <taxon>Bacillati</taxon>
        <taxon>Bacillota</taxon>
        <taxon>Bacilli</taxon>
        <taxon>Bacillales</taxon>
        <taxon>Paenibacillaceae</taxon>
        <taxon>Paenibacillus</taxon>
    </lineage>
</organism>
<dbReference type="EC" id="6.3.4.2" evidence="3"/>
<evidence type="ECO:0000256" key="6">
    <source>
        <dbReference type="ARBA" id="ARBA00022840"/>
    </source>
</evidence>
<evidence type="ECO:0000313" key="11">
    <source>
        <dbReference type="EMBL" id="NOU77007.1"/>
    </source>
</evidence>
<evidence type="ECO:0000256" key="9">
    <source>
        <dbReference type="ARBA" id="ARBA00047781"/>
    </source>
</evidence>
<dbReference type="SUPFAM" id="SSF52317">
    <property type="entry name" value="Class I glutamine amidotransferase-like"/>
    <property type="match status" value="1"/>
</dbReference>
<protein>
    <recommendedName>
        <fullName evidence="3">CTP synthase (glutamine hydrolyzing)</fullName>
        <ecNumber evidence="3">6.3.4.2</ecNumber>
    </recommendedName>
</protein>
<keyword evidence="4" id="KW-0436">Ligase</keyword>
<evidence type="ECO:0000256" key="2">
    <source>
        <dbReference type="ARBA" id="ARBA00007533"/>
    </source>
</evidence>
<keyword evidence="12" id="KW-1185">Reference proteome</keyword>